<accession>A0ABT1FJY1</accession>
<dbReference type="Gene3D" id="3.20.20.80">
    <property type="entry name" value="Glycosidases"/>
    <property type="match status" value="1"/>
</dbReference>
<gene>
    <name evidence="2" type="ORF">NCI00_06575</name>
</gene>
<dbReference type="EMBL" id="JAMZEL010000002">
    <property type="protein sequence ID" value="MCP1382081.1"/>
    <property type="molecule type" value="Genomic_DNA"/>
</dbReference>
<name>A0ABT1FJY1_9BACT</name>
<protein>
    <recommendedName>
        <fullName evidence="4">Glycoside hydrolase</fullName>
    </recommendedName>
</protein>
<sequence length="358" mass="41542">MKKLIRYQRWTASCKLQTVKQNAACCKLLTACCLLLTVACTRPSPPVYSGQKMRGVNLVAPSKEIDSSVFSPIRQVNAEWVAVIPYGFCREGEPHFHFNMNKMWWGETKDGTAKTIELAHQSGLKVMLKPHAWVGRGMYTGDFDLKTEADWQTFEKDFGDYILTNARIADSMKVDLFCIATEMDNFAFKRAPFWRSMIRQVREIYKGPLTYADNWNNYPRNPFWADLDFIGVDAYFPLSSEKHPSIETLQKGWLTHLDELEAFAAKLQKPILFTEFGYRSVDFATEKPWESHDTKTDNPALQADAYRAFFKEVWPRKWLAGAFAWKWFLHQPRDSRRDAFSPQQKPAEAVLREEFGRK</sequence>
<organism evidence="2 3">
    <name type="scientific">Runella salmonicolor</name>
    <dbReference type="NCBI Taxonomy" id="2950278"/>
    <lineage>
        <taxon>Bacteria</taxon>
        <taxon>Pseudomonadati</taxon>
        <taxon>Bacteroidota</taxon>
        <taxon>Cytophagia</taxon>
        <taxon>Cytophagales</taxon>
        <taxon>Spirosomataceae</taxon>
        <taxon>Runella</taxon>
    </lineage>
</organism>
<evidence type="ECO:0008006" key="4">
    <source>
        <dbReference type="Google" id="ProtNLM"/>
    </source>
</evidence>
<evidence type="ECO:0000313" key="3">
    <source>
        <dbReference type="Proteomes" id="UP001204772"/>
    </source>
</evidence>
<reference evidence="2 3" key="1">
    <citation type="submission" date="2022-06" db="EMBL/GenBank/DDBJ databases">
        <title>Runella sp. S5 genome sequencing.</title>
        <authorList>
            <person name="Park S."/>
        </authorList>
    </citation>
    <scope>NUCLEOTIDE SEQUENCE [LARGE SCALE GENOMIC DNA]</scope>
    <source>
        <strain evidence="2 3">S5</strain>
    </source>
</reference>
<dbReference type="InterPro" id="IPR017853">
    <property type="entry name" value="GH"/>
</dbReference>
<proteinExistence type="predicted"/>
<dbReference type="Proteomes" id="UP001204772">
    <property type="component" value="Unassembled WGS sequence"/>
</dbReference>
<comment type="caution">
    <text evidence="2">The sequence shown here is derived from an EMBL/GenBank/DDBJ whole genome shotgun (WGS) entry which is preliminary data.</text>
</comment>
<dbReference type="RefSeq" id="WP_253526182.1">
    <property type="nucleotide sequence ID" value="NZ_JAMZEL010000002.1"/>
</dbReference>
<dbReference type="SUPFAM" id="SSF51445">
    <property type="entry name" value="(Trans)glycosidases"/>
    <property type="match status" value="1"/>
</dbReference>
<keyword evidence="3" id="KW-1185">Reference proteome</keyword>
<dbReference type="InterPro" id="IPR055151">
    <property type="entry name" value="GH113"/>
</dbReference>
<feature type="region of interest" description="Disordered" evidence="1">
    <location>
        <begin position="336"/>
        <end position="358"/>
    </location>
</feature>
<evidence type="ECO:0000313" key="2">
    <source>
        <dbReference type="EMBL" id="MCP1382081.1"/>
    </source>
</evidence>
<dbReference type="CDD" id="cd19608">
    <property type="entry name" value="GH113_mannanase-like"/>
    <property type="match status" value="1"/>
</dbReference>
<dbReference type="Pfam" id="PF22612">
    <property type="entry name" value="GH113"/>
    <property type="match status" value="1"/>
</dbReference>
<evidence type="ECO:0000256" key="1">
    <source>
        <dbReference type="SAM" id="MobiDB-lite"/>
    </source>
</evidence>